<dbReference type="PANTHER" id="PTHR46796">
    <property type="entry name" value="HTH-TYPE TRANSCRIPTIONAL ACTIVATOR RHAS-RELATED"/>
    <property type="match status" value="1"/>
</dbReference>
<dbReference type="Gene3D" id="1.10.10.60">
    <property type="entry name" value="Homeodomain-like"/>
    <property type="match status" value="1"/>
</dbReference>
<dbReference type="EMBL" id="JAJITC010000018">
    <property type="protein sequence ID" value="MCC8405247.1"/>
    <property type="molecule type" value="Genomic_DNA"/>
</dbReference>
<protein>
    <submittedName>
        <fullName evidence="5">AraC family transcriptional regulator</fullName>
    </submittedName>
</protein>
<proteinExistence type="predicted"/>
<keyword evidence="3" id="KW-0804">Transcription</keyword>
<dbReference type="InterPro" id="IPR035418">
    <property type="entry name" value="AraC-bd_2"/>
</dbReference>
<dbReference type="SMART" id="SM00342">
    <property type="entry name" value="HTH_ARAC"/>
    <property type="match status" value="1"/>
</dbReference>
<accession>A0ABS8KKE4</accession>
<dbReference type="InterPro" id="IPR050204">
    <property type="entry name" value="AraC_XylS_family_regulators"/>
</dbReference>
<evidence type="ECO:0000256" key="2">
    <source>
        <dbReference type="ARBA" id="ARBA00023125"/>
    </source>
</evidence>
<keyword evidence="6" id="KW-1185">Reference proteome</keyword>
<dbReference type="InterPro" id="IPR018060">
    <property type="entry name" value="HTH_AraC"/>
</dbReference>
<feature type="domain" description="HTH araC/xylS-type" evidence="4">
    <location>
        <begin position="254"/>
        <end position="355"/>
    </location>
</feature>
<keyword evidence="2" id="KW-0238">DNA-binding</keyword>
<dbReference type="PROSITE" id="PS00041">
    <property type="entry name" value="HTH_ARAC_FAMILY_1"/>
    <property type="match status" value="1"/>
</dbReference>
<dbReference type="Proteomes" id="UP001430614">
    <property type="component" value="Unassembled WGS sequence"/>
</dbReference>
<dbReference type="Pfam" id="PF14525">
    <property type="entry name" value="AraC_binding_2"/>
    <property type="match status" value="1"/>
</dbReference>
<evidence type="ECO:0000256" key="3">
    <source>
        <dbReference type="ARBA" id="ARBA00023163"/>
    </source>
</evidence>
<dbReference type="PANTHER" id="PTHR46796:SF12">
    <property type="entry name" value="HTH-TYPE DNA-BINDING TRANSCRIPTIONAL ACTIVATOR EUTR"/>
    <property type="match status" value="1"/>
</dbReference>
<evidence type="ECO:0000313" key="6">
    <source>
        <dbReference type="Proteomes" id="UP001430614"/>
    </source>
</evidence>
<comment type="caution">
    <text evidence="5">The sequence shown here is derived from an EMBL/GenBank/DDBJ whole genome shotgun (WGS) entry which is preliminary data.</text>
</comment>
<dbReference type="PROSITE" id="PS01124">
    <property type="entry name" value="HTH_ARAC_FAMILY_2"/>
    <property type="match status" value="1"/>
</dbReference>
<reference evidence="5 6" key="1">
    <citation type="submission" date="2021-11" db="EMBL/GenBank/DDBJ databases">
        <authorList>
            <person name="Oh E.-T."/>
            <person name="Kim S.-B."/>
        </authorList>
    </citation>
    <scope>NUCLEOTIDE SEQUENCE [LARGE SCALE GENOMIC DNA]</scope>
    <source>
        <strain evidence="5 6">MMS20-SJTN17</strain>
    </source>
</reference>
<dbReference type="InterPro" id="IPR009057">
    <property type="entry name" value="Homeodomain-like_sf"/>
</dbReference>
<organism evidence="5 6">
    <name type="scientific">Paraburkholderia translucens</name>
    <dbReference type="NCBI Taxonomy" id="2886945"/>
    <lineage>
        <taxon>Bacteria</taxon>
        <taxon>Pseudomonadati</taxon>
        <taxon>Pseudomonadota</taxon>
        <taxon>Betaproteobacteria</taxon>
        <taxon>Burkholderiales</taxon>
        <taxon>Burkholderiaceae</taxon>
        <taxon>Paraburkholderia</taxon>
    </lineage>
</organism>
<name>A0ABS8KKE4_9BURK</name>
<evidence type="ECO:0000256" key="1">
    <source>
        <dbReference type="ARBA" id="ARBA00023015"/>
    </source>
</evidence>
<keyword evidence="1" id="KW-0805">Transcription regulation</keyword>
<gene>
    <name evidence="5" type="ORF">LJ655_25820</name>
</gene>
<dbReference type="InterPro" id="IPR018062">
    <property type="entry name" value="HTH_AraC-typ_CS"/>
</dbReference>
<evidence type="ECO:0000259" key="4">
    <source>
        <dbReference type="PROSITE" id="PS01124"/>
    </source>
</evidence>
<dbReference type="RefSeq" id="WP_230564023.1">
    <property type="nucleotide sequence ID" value="NZ_JAJITC010000018.1"/>
</dbReference>
<sequence>MVNNSAEVLGSTFPTYKVDDTKGGVELQAESNDESNPSSDAELFQTRDIEQARQWGARTFCENELRNIDVRNELNARLLYRKYGSIGIGRMSYGGEVTIRPDTFDDFYLVQVPLSGGERIIHGNETINSSPTVGTILNARQQHEINHGTGTEKLILRIDRDLVERLCGQHLGNGAQTKVEFETAMPLDSAAGRRWASTMQWLFDYVDGTQSPSPLLAAQIEHMIGSLLLVSQASNHSSALNQDRSRSVTPAFIRKAELFIEERAHEPITVGSIAEHVGVSTSSLYTGFRKYRNTSPMHLLKSIRLNRVREQLLKCDPKNTTVTAVAYQWGFAHLGHFTTDYKRWFGESPGETLAR</sequence>
<evidence type="ECO:0000313" key="5">
    <source>
        <dbReference type="EMBL" id="MCC8405247.1"/>
    </source>
</evidence>
<dbReference type="Pfam" id="PF12833">
    <property type="entry name" value="HTH_18"/>
    <property type="match status" value="1"/>
</dbReference>
<dbReference type="SUPFAM" id="SSF46689">
    <property type="entry name" value="Homeodomain-like"/>
    <property type="match status" value="2"/>
</dbReference>